<keyword evidence="2" id="KW-0732">Signal</keyword>
<sequence>MSPSGAAVNRPSVLARAAGALALAAATALGGVVATPTVSAATADSPYVNPAPGLKNVLWVGNNWEGTADAVQPDGDFHRIARINIIPDRNERLTEIYRDPARLALYLGIRQMVGEGHDQYVDDMYSTKDGRNLIVSRPSFADVVSIDIVTGEIAWRFPVQGFRSDHMAVSPDGSQVAVSASTAKLVHVLDTATGREIGSFPSGDNAHENAYIKGGTQIVNESIGNVWTPLDQPWADATKGERVLQFVDAETLQIIRRVDLRARLAEAGRPELSIGVRPMTFSPDYRFMYFQVSFFHGFIEYDIKADTITRIVDLPVTPAGDVPREAHLLDSGHHGISMNPQGTQICVAGTMSDYATVVDRETLQHGPLVSTGLKSYWVTTDLTGEHCFVSWAKSNTVSVLSFETGEEVARIPVGYHPQRMRIGVAPQNWNGNPVPLPAPGNPLPVFS</sequence>
<dbReference type="PANTHER" id="PTHR47197:SF3">
    <property type="entry name" value="DIHYDRO-HEME D1 DEHYDROGENASE"/>
    <property type="match status" value="1"/>
</dbReference>
<protein>
    <submittedName>
        <fullName evidence="3">Serine/threonine protein kinase</fullName>
    </submittedName>
</protein>
<comment type="cofactor">
    <cofactor evidence="1">
        <name>Cu cation</name>
        <dbReference type="ChEBI" id="CHEBI:23378"/>
    </cofactor>
</comment>
<keyword evidence="3" id="KW-0723">Serine/threonine-protein kinase</keyword>
<evidence type="ECO:0000256" key="2">
    <source>
        <dbReference type="SAM" id="SignalP"/>
    </source>
</evidence>
<dbReference type="PROSITE" id="PS51318">
    <property type="entry name" value="TAT"/>
    <property type="match status" value="1"/>
</dbReference>
<dbReference type="InterPro" id="IPR015943">
    <property type="entry name" value="WD40/YVTN_repeat-like_dom_sf"/>
</dbReference>
<dbReference type="AlphaFoldDB" id="A0A2A2WQ85"/>
<reference evidence="4" key="1">
    <citation type="submission" date="2017-09" db="EMBL/GenBank/DDBJ databases">
        <authorList>
            <person name="Zhang Y."/>
            <person name="Huang X."/>
            <person name="Liu J."/>
            <person name="Lu L."/>
            <person name="Peng K."/>
        </authorList>
    </citation>
    <scope>NUCLEOTIDE SEQUENCE [LARGE SCALE GENOMIC DNA]</scope>
    <source>
        <strain evidence="4">S-XJ-1</strain>
    </source>
</reference>
<feature type="signal peptide" evidence="2">
    <location>
        <begin position="1"/>
        <end position="40"/>
    </location>
</feature>
<dbReference type="PANTHER" id="PTHR47197">
    <property type="entry name" value="PROTEIN NIRF"/>
    <property type="match status" value="1"/>
</dbReference>
<dbReference type="InterPro" id="IPR051200">
    <property type="entry name" value="Host-pathogen_enzymatic-act"/>
</dbReference>
<keyword evidence="3" id="KW-0808">Transferase</keyword>
<dbReference type="GO" id="GO:0004674">
    <property type="term" value="F:protein serine/threonine kinase activity"/>
    <property type="evidence" value="ECO:0007669"/>
    <property type="project" value="UniProtKB-KW"/>
</dbReference>
<dbReference type="OrthoDB" id="62864at2"/>
<dbReference type="InterPro" id="IPR006311">
    <property type="entry name" value="TAT_signal"/>
</dbReference>
<dbReference type="InterPro" id="IPR011045">
    <property type="entry name" value="N2O_reductase_N"/>
</dbReference>
<gene>
    <name evidence="3" type="ORF">CEY15_08515</name>
</gene>
<evidence type="ECO:0000313" key="3">
    <source>
        <dbReference type="EMBL" id="PAY23350.1"/>
    </source>
</evidence>
<dbReference type="EMBL" id="NTGA01000015">
    <property type="protein sequence ID" value="PAY23350.1"/>
    <property type="molecule type" value="Genomic_DNA"/>
</dbReference>
<evidence type="ECO:0000256" key="1">
    <source>
        <dbReference type="ARBA" id="ARBA00001935"/>
    </source>
</evidence>
<name>A0A2A2WQ85_9ACTN</name>
<accession>A0A2A2WQ85</accession>
<dbReference type="SUPFAM" id="SSF50974">
    <property type="entry name" value="Nitrous oxide reductase, N-terminal domain"/>
    <property type="match status" value="1"/>
</dbReference>
<feature type="chain" id="PRO_5012426432" evidence="2">
    <location>
        <begin position="41"/>
        <end position="447"/>
    </location>
</feature>
<dbReference type="Proteomes" id="UP000218810">
    <property type="component" value="Unassembled WGS sequence"/>
</dbReference>
<organism evidence="3 4">
    <name type="scientific">Dietzia natronolimnaea</name>
    <dbReference type="NCBI Taxonomy" id="161920"/>
    <lineage>
        <taxon>Bacteria</taxon>
        <taxon>Bacillati</taxon>
        <taxon>Actinomycetota</taxon>
        <taxon>Actinomycetes</taxon>
        <taxon>Mycobacteriales</taxon>
        <taxon>Dietziaceae</taxon>
        <taxon>Dietzia</taxon>
    </lineage>
</organism>
<evidence type="ECO:0000313" key="4">
    <source>
        <dbReference type="Proteomes" id="UP000218810"/>
    </source>
</evidence>
<proteinExistence type="predicted"/>
<comment type="caution">
    <text evidence="3">The sequence shown here is derived from an EMBL/GenBank/DDBJ whole genome shotgun (WGS) entry which is preliminary data.</text>
</comment>
<dbReference type="Gene3D" id="2.130.10.10">
    <property type="entry name" value="YVTN repeat-like/Quinoprotein amine dehydrogenase"/>
    <property type="match status" value="2"/>
</dbReference>
<keyword evidence="4" id="KW-1185">Reference proteome</keyword>
<keyword evidence="3" id="KW-0418">Kinase</keyword>